<reference evidence="3" key="1">
    <citation type="journal article" date="2020" name="mSystems">
        <title>Genome- and Community-Level Interaction Insights into Carbon Utilization and Element Cycling Functions of Hydrothermarchaeota in Hydrothermal Sediment.</title>
        <authorList>
            <person name="Zhou Z."/>
            <person name="Liu Y."/>
            <person name="Xu W."/>
            <person name="Pan J."/>
            <person name="Luo Z.H."/>
            <person name="Li M."/>
        </authorList>
    </citation>
    <scope>NUCLEOTIDE SEQUENCE [LARGE SCALE GENOMIC DNA]</scope>
    <source>
        <strain evidence="3">SpSt-754</strain>
    </source>
</reference>
<sequence>MAYLMKIVVTGGAGFIGSFLVDRLVEYYPGEVVVIDNLFRGKKERLLHYIQSGKVRFVEGDIRQKNLLVEEFSGCQVVFHLAAQSNVLGAVGDLDYSFTTNVIGTYNVLSAAKENGVKRLIFSSSREVYGEPKSLPVGEEAPLAAKNAYGASKIAGETYCRVFANLGLQTVVLRLANVIGPRDTERVIPLFINQILVKQPIQVFGKDKVLDFVGVKDVVSLMAKVGFQEEWIQQPLNCGSGVGTKLVHLANCLVDLMGQECEIRIAPPRQHEVDGFIANIEKAERHLGFQPVSDLRLLLPEIIQYWQDQRKAMGV</sequence>
<comment type="caution">
    <text evidence="3">The sequence shown here is derived from an EMBL/GenBank/DDBJ whole genome shotgun (WGS) entry which is preliminary data.</text>
</comment>
<proteinExistence type="inferred from homology"/>
<dbReference type="InterPro" id="IPR036291">
    <property type="entry name" value="NAD(P)-bd_dom_sf"/>
</dbReference>
<feature type="domain" description="NAD-dependent epimerase/dehydratase" evidence="2">
    <location>
        <begin position="7"/>
        <end position="225"/>
    </location>
</feature>
<dbReference type="AlphaFoldDB" id="A0A7V3KNK2"/>
<dbReference type="Gene3D" id="3.40.50.720">
    <property type="entry name" value="NAD(P)-binding Rossmann-like Domain"/>
    <property type="match status" value="1"/>
</dbReference>
<name>A0A7V3KNK2_UNCW3</name>
<dbReference type="PANTHER" id="PTHR43000">
    <property type="entry name" value="DTDP-D-GLUCOSE 4,6-DEHYDRATASE-RELATED"/>
    <property type="match status" value="1"/>
</dbReference>
<comment type="similarity">
    <text evidence="1">Belongs to the NAD(P)-dependent epimerase/dehydratase family.</text>
</comment>
<evidence type="ECO:0000256" key="1">
    <source>
        <dbReference type="ARBA" id="ARBA00007637"/>
    </source>
</evidence>
<protein>
    <submittedName>
        <fullName evidence="3">NAD-dependent epimerase/dehydratase family protein</fullName>
    </submittedName>
</protein>
<dbReference type="SUPFAM" id="SSF51735">
    <property type="entry name" value="NAD(P)-binding Rossmann-fold domains"/>
    <property type="match status" value="1"/>
</dbReference>
<accession>A0A7V3KNK2</accession>
<dbReference type="EMBL" id="DTGD01000113">
    <property type="protein sequence ID" value="HGB35868.1"/>
    <property type="molecule type" value="Genomic_DNA"/>
</dbReference>
<dbReference type="Pfam" id="PF01370">
    <property type="entry name" value="Epimerase"/>
    <property type="match status" value="1"/>
</dbReference>
<organism evidence="3">
    <name type="scientific">candidate division WOR-3 bacterium</name>
    <dbReference type="NCBI Taxonomy" id="2052148"/>
    <lineage>
        <taxon>Bacteria</taxon>
        <taxon>Bacteria division WOR-3</taxon>
    </lineage>
</organism>
<evidence type="ECO:0000313" key="3">
    <source>
        <dbReference type="EMBL" id="HGB35868.1"/>
    </source>
</evidence>
<gene>
    <name evidence="3" type="ORF">ENV38_03045</name>
</gene>
<evidence type="ECO:0000259" key="2">
    <source>
        <dbReference type="Pfam" id="PF01370"/>
    </source>
</evidence>
<dbReference type="InterPro" id="IPR001509">
    <property type="entry name" value="Epimerase_deHydtase"/>
</dbReference>